<dbReference type="Proteomes" id="UP000032679">
    <property type="component" value="Unassembled WGS sequence"/>
</dbReference>
<reference evidence="3 4" key="1">
    <citation type="submission" date="2012-10" db="EMBL/GenBank/DDBJ databases">
        <title>Genome sequencing of Tanticharoenia sakaeratensis NBRC 103193.</title>
        <authorList>
            <person name="Azuma Y."/>
            <person name="Hadano H."/>
            <person name="Hirakawa H."/>
            <person name="Matsushita K."/>
        </authorList>
    </citation>
    <scope>NUCLEOTIDE SEQUENCE [LARGE SCALE GENOMIC DNA]</scope>
    <source>
        <strain evidence="3 4">NBRC 103193</strain>
    </source>
</reference>
<name>A0A0D6ML77_9PROT</name>
<sequence length="132" mass="13824">MIRHRYNAARAALLAVTAMGFAGAAYAQSLPYTAGDHAAQSTNTQGQDNSVEHAGPGEHYTAHGKHNLPPGYQDTPSNDINHGPDPDHLSTIQRDPVTGANLTKFGSSYTNSSPTQQGSLGDATGNGWVAPR</sequence>
<evidence type="ECO:0000313" key="3">
    <source>
        <dbReference type="EMBL" id="GAN54210.1"/>
    </source>
</evidence>
<evidence type="ECO:0000313" key="4">
    <source>
        <dbReference type="Proteomes" id="UP000032679"/>
    </source>
</evidence>
<keyword evidence="2" id="KW-0732">Signal</keyword>
<evidence type="ECO:0000256" key="1">
    <source>
        <dbReference type="SAM" id="MobiDB-lite"/>
    </source>
</evidence>
<keyword evidence="4" id="KW-1185">Reference proteome</keyword>
<feature type="chain" id="PRO_5002308110" evidence="2">
    <location>
        <begin position="28"/>
        <end position="132"/>
    </location>
</feature>
<feature type="signal peptide" evidence="2">
    <location>
        <begin position="1"/>
        <end position="27"/>
    </location>
</feature>
<gene>
    <name evidence="3" type="ORF">Tasa_017_093</name>
</gene>
<dbReference type="STRING" id="1231623.Tasa_017_093"/>
<feature type="compositionally biased region" description="Polar residues" evidence="1">
    <location>
        <begin position="100"/>
        <end position="119"/>
    </location>
</feature>
<proteinExistence type="predicted"/>
<dbReference type="EMBL" id="BALE01000017">
    <property type="protein sequence ID" value="GAN54210.1"/>
    <property type="molecule type" value="Genomic_DNA"/>
</dbReference>
<organism evidence="3 4">
    <name type="scientific">Tanticharoenia sakaeratensis NBRC 103193</name>
    <dbReference type="NCBI Taxonomy" id="1231623"/>
    <lineage>
        <taxon>Bacteria</taxon>
        <taxon>Pseudomonadati</taxon>
        <taxon>Pseudomonadota</taxon>
        <taxon>Alphaproteobacteria</taxon>
        <taxon>Acetobacterales</taxon>
        <taxon>Acetobacteraceae</taxon>
        <taxon>Tanticharoenia</taxon>
    </lineage>
</organism>
<feature type="region of interest" description="Disordered" evidence="1">
    <location>
        <begin position="36"/>
        <end position="132"/>
    </location>
</feature>
<comment type="caution">
    <text evidence="3">The sequence shown here is derived from an EMBL/GenBank/DDBJ whole genome shotgun (WGS) entry which is preliminary data.</text>
</comment>
<feature type="compositionally biased region" description="Polar residues" evidence="1">
    <location>
        <begin position="39"/>
        <end position="49"/>
    </location>
</feature>
<dbReference type="AlphaFoldDB" id="A0A0D6ML77"/>
<accession>A0A0D6ML77</accession>
<evidence type="ECO:0000256" key="2">
    <source>
        <dbReference type="SAM" id="SignalP"/>
    </source>
</evidence>
<protein>
    <submittedName>
        <fullName evidence="3">Uncharacterized protein</fullName>
    </submittedName>
</protein>